<organism evidence="2 3">
    <name type="scientific">Evansella alkalicola</name>
    <dbReference type="NCBI Taxonomy" id="745819"/>
    <lineage>
        <taxon>Bacteria</taxon>
        <taxon>Bacillati</taxon>
        <taxon>Bacillota</taxon>
        <taxon>Bacilli</taxon>
        <taxon>Bacillales</taxon>
        <taxon>Bacillaceae</taxon>
        <taxon>Evansella</taxon>
    </lineage>
</organism>
<feature type="region of interest" description="Disordered" evidence="1">
    <location>
        <begin position="53"/>
        <end position="74"/>
    </location>
</feature>
<keyword evidence="3" id="KW-1185">Reference proteome</keyword>
<gene>
    <name evidence="2" type="ORF">KS407_00360</name>
</gene>
<feature type="compositionally biased region" description="Acidic residues" evidence="1">
    <location>
        <begin position="56"/>
        <end position="67"/>
    </location>
</feature>
<evidence type="ECO:0000313" key="3">
    <source>
        <dbReference type="Proteomes" id="UP000790580"/>
    </source>
</evidence>
<evidence type="ECO:0000256" key="1">
    <source>
        <dbReference type="SAM" id="MobiDB-lite"/>
    </source>
</evidence>
<sequence length="481" mass="55120">MSELTNKLRKYIKGNPDIMIEKDDYDTTIVDAKTGDLYANIYFSDDGSFSGFEIDPYNEEEGQEEEESPPHTPLSEREIADFLQKGDQFVADFLTAPVEFGMFSEWLENSYIMIYEEIDQKLDIPIPHTGCTLYFNRKGEITSANLGHQRYMLEYPNVTITNEEAKAIFLHASVIELVIQAEGDGNVELIYRMNPAYIGVKVNGEIDNVLEFMGAEEIPVYPLKETVVKESIETMLGITNDFVMFKDDGESKLWVEKDIFDAAEDTEEIVHKVSTFEDETGFFIESNVVWEKSDTPLSLEVLQEQAISFLESVVGDVHTKYCLEEPQHNEDELTEEDSEIILEVEDLDDLEMDDDFFPSEPTQMFTFQRYHKGMKIESYDIYIHVGLFTGIIRECSGSKLNESQLQALNIKPSIPLEEVEERFFQEIDLKLTRCVKDFDDTSVYTLSFTVDYPGEMGAIEKINAHTGRVTYVDTGIIRETL</sequence>
<evidence type="ECO:0008006" key="4">
    <source>
        <dbReference type="Google" id="ProtNLM"/>
    </source>
</evidence>
<name>A0ABS6JMU6_9BACI</name>
<dbReference type="EMBL" id="JAHQCR010000005">
    <property type="protein sequence ID" value="MBU9719888.1"/>
    <property type="molecule type" value="Genomic_DNA"/>
</dbReference>
<proteinExistence type="predicted"/>
<evidence type="ECO:0000313" key="2">
    <source>
        <dbReference type="EMBL" id="MBU9719888.1"/>
    </source>
</evidence>
<dbReference type="RefSeq" id="WP_088074425.1">
    <property type="nucleotide sequence ID" value="NZ_JAHQCR010000005.1"/>
</dbReference>
<accession>A0ABS6JMU6</accession>
<reference evidence="2 3" key="1">
    <citation type="submission" date="2021-06" db="EMBL/GenBank/DDBJ databases">
        <title>Bacillus sp. RD4P76, an endophyte from a halophyte.</title>
        <authorList>
            <person name="Sun J.-Q."/>
        </authorList>
    </citation>
    <scope>NUCLEOTIDE SEQUENCE [LARGE SCALE GENOMIC DNA]</scope>
    <source>
        <strain evidence="2 3">JCM 17098</strain>
    </source>
</reference>
<comment type="caution">
    <text evidence="2">The sequence shown here is derived from an EMBL/GenBank/DDBJ whole genome shotgun (WGS) entry which is preliminary data.</text>
</comment>
<protein>
    <recommendedName>
        <fullName evidence="4">DUF2262 domain-containing protein</fullName>
    </recommendedName>
</protein>
<dbReference type="Proteomes" id="UP000790580">
    <property type="component" value="Unassembled WGS sequence"/>
</dbReference>